<protein>
    <submittedName>
        <fullName evidence="2">Uncharacterized protein</fullName>
    </submittedName>
</protein>
<evidence type="ECO:0000313" key="3">
    <source>
        <dbReference type="Proteomes" id="UP000192906"/>
    </source>
</evidence>
<feature type="transmembrane region" description="Helical" evidence="1">
    <location>
        <begin position="90"/>
        <end position="110"/>
    </location>
</feature>
<feature type="transmembrane region" description="Helical" evidence="1">
    <location>
        <begin position="7"/>
        <end position="25"/>
    </location>
</feature>
<keyword evidence="1" id="KW-0812">Transmembrane</keyword>
<accession>A0A1X7C0Z0</accession>
<keyword evidence="1" id="KW-0472">Membrane</keyword>
<dbReference type="EMBL" id="FWZU01000001">
    <property type="protein sequence ID" value="SME87856.1"/>
    <property type="molecule type" value="Genomic_DNA"/>
</dbReference>
<dbReference type="RefSeq" id="WP_085096661.1">
    <property type="nucleotide sequence ID" value="NZ_FWZU01000001.1"/>
</dbReference>
<proteinExistence type="predicted"/>
<dbReference type="STRING" id="1519643.SAMN06295933_0062"/>
<organism evidence="2 3">
    <name type="scientific">Desulfovibrio gilichinskyi</name>
    <dbReference type="NCBI Taxonomy" id="1519643"/>
    <lineage>
        <taxon>Bacteria</taxon>
        <taxon>Pseudomonadati</taxon>
        <taxon>Thermodesulfobacteriota</taxon>
        <taxon>Desulfovibrionia</taxon>
        <taxon>Desulfovibrionales</taxon>
        <taxon>Desulfovibrionaceae</taxon>
        <taxon>Desulfovibrio</taxon>
    </lineage>
</organism>
<evidence type="ECO:0000313" key="2">
    <source>
        <dbReference type="EMBL" id="SME87856.1"/>
    </source>
</evidence>
<name>A0A1X7C0Z0_9BACT</name>
<feature type="transmembrane region" description="Helical" evidence="1">
    <location>
        <begin position="31"/>
        <end position="50"/>
    </location>
</feature>
<reference evidence="3" key="1">
    <citation type="submission" date="2017-04" db="EMBL/GenBank/DDBJ databases">
        <authorList>
            <person name="Varghese N."/>
            <person name="Submissions S."/>
        </authorList>
    </citation>
    <scope>NUCLEOTIDE SEQUENCE [LARGE SCALE GENOMIC DNA]</scope>
    <source>
        <strain evidence="3">K3S</strain>
    </source>
</reference>
<keyword evidence="1" id="KW-1133">Transmembrane helix</keyword>
<keyword evidence="3" id="KW-1185">Reference proteome</keyword>
<sequence length="192" mass="22239">MLSTSKKTAFISITAIFIFAYFVPIAHTQELLISIVIRLTSCILAIYISIKYREWKIIFLAVMFFLMTARQLLTFLIWNNFIAQTSNTKMISELPGFIVTLLSLISIIYIGKILSKNKKLIEEQQQNINTLQALLPICSLCKKIKDDEGNWRKLETYIEARTNSQFSHCLCNDCADELYGDQEWYKKSKKSN</sequence>
<dbReference type="AlphaFoldDB" id="A0A1X7C0Z0"/>
<evidence type="ECO:0000256" key="1">
    <source>
        <dbReference type="SAM" id="Phobius"/>
    </source>
</evidence>
<gene>
    <name evidence="2" type="ORF">SAMN06295933_0062</name>
</gene>
<dbReference type="Proteomes" id="UP000192906">
    <property type="component" value="Unassembled WGS sequence"/>
</dbReference>
<feature type="transmembrane region" description="Helical" evidence="1">
    <location>
        <begin position="57"/>
        <end position="78"/>
    </location>
</feature>
<dbReference type="OrthoDB" id="5503776at2"/>